<reference evidence="12" key="2">
    <citation type="submission" date="2022-06" db="UniProtKB">
        <authorList>
            <consortium name="EnsemblMetazoa"/>
        </authorList>
    </citation>
    <scope>IDENTIFICATION</scope>
</reference>
<keyword evidence="3 9" id="KW-0479">Metal-binding</keyword>
<dbReference type="FunFam" id="3.40.390.10:FF:000028">
    <property type="entry name" value="Zinc metalloproteinase"/>
    <property type="match status" value="1"/>
</dbReference>
<dbReference type="SUPFAM" id="SSF49854">
    <property type="entry name" value="Spermadhesin, CUB domain"/>
    <property type="match status" value="1"/>
</dbReference>
<dbReference type="SUPFAM" id="SSF55486">
    <property type="entry name" value="Metalloproteases ('zincins'), catalytic domain"/>
    <property type="match status" value="1"/>
</dbReference>
<dbReference type="Pfam" id="PF01400">
    <property type="entry name" value="Astacin"/>
    <property type="match status" value="1"/>
</dbReference>
<evidence type="ECO:0000256" key="10">
    <source>
        <dbReference type="RuleBase" id="RU361183"/>
    </source>
</evidence>
<evidence type="ECO:0000256" key="1">
    <source>
        <dbReference type="ARBA" id="ARBA00022536"/>
    </source>
</evidence>
<dbReference type="InterPro" id="IPR001506">
    <property type="entry name" value="Peptidase_M12A"/>
</dbReference>
<evidence type="ECO:0000256" key="8">
    <source>
        <dbReference type="ARBA" id="ARBA00023180"/>
    </source>
</evidence>
<proteinExistence type="predicted"/>
<keyword evidence="4 9" id="KW-0378">Hydrolase</keyword>
<keyword evidence="2 9" id="KW-0645">Protease</keyword>
<dbReference type="EnsemblMetazoa" id="OVOC3607.1">
    <property type="protein sequence ID" value="OVOC3607.1"/>
    <property type="gene ID" value="WBGene00240416"/>
</dbReference>
<keyword evidence="13" id="KW-1185">Reference proteome</keyword>
<evidence type="ECO:0000256" key="6">
    <source>
        <dbReference type="ARBA" id="ARBA00023049"/>
    </source>
</evidence>
<dbReference type="InterPro" id="IPR034035">
    <property type="entry name" value="Astacin-like_dom"/>
</dbReference>
<accession>A0A8R1TSN9</accession>
<feature type="binding site" evidence="9">
    <location>
        <position position="284"/>
    </location>
    <ligand>
        <name>Zn(2+)</name>
        <dbReference type="ChEBI" id="CHEBI:29105"/>
        <note>catalytic</note>
    </ligand>
</feature>
<dbReference type="GO" id="GO:0006508">
    <property type="term" value="P:proteolysis"/>
    <property type="evidence" value="ECO:0007669"/>
    <property type="project" value="UniProtKB-KW"/>
</dbReference>
<evidence type="ECO:0000313" key="13">
    <source>
        <dbReference type="Proteomes" id="UP000024404"/>
    </source>
</evidence>
<evidence type="ECO:0000313" key="12">
    <source>
        <dbReference type="EnsemblMetazoa" id="OVOC3607.1"/>
    </source>
</evidence>
<dbReference type="PROSITE" id="PS51864">
    <property type="entry name" value="ASTACIN"/>
    <property type="match status" value="1"/>
</dbReference>
<dbReference type="InterPro" id="IPR000742">
    <property type="entry name" value="EGF"/>
</dbReference>
<dbReference type="EMBL" id="CMVM020000119">
    <property type="status" value="NOT_ANNOTATED_CDS"/>
    <property type="molecule type" value="Genomic_DNA"/>
</dbReference>
<evidence type="ECO:0000256" key="5">
    <source>
        <dbReference type="ARBA" id="ARBA00022833"/>
    </source>
</evidence>
<feature type="chain" id="PRO_5035970166" description="Metalloendopeptidase" evidence="10">
    <location>
        <begin position="25"/>
        <end position="612"/>
    </location>
</feature>
<dbReference type="PANTHER" id="PTHR10127:SF823">
    <property type="entry name" value="ZINC METALLOPROTEINASE NAS-33"/>
    <property type="match status" value="1"/>
</dbReference>
<dbReference type="GO" id="GO:0008270">
    <property type="term" value="F:zinc ion binding"/>
    <property type="evidence" value="ECO:0007669"/>
    <property type="project" value="UniProtKB-UniRule"/>
</dbReference>
<dbReference type="PRINTS" id="PR00480">
    <property type="entry name" value="ASTACIN"/>
</dbReference>
<evidence type="ECO:0000256" key="3">
    <source>
        <dbReference type="ARBA" id="ARBA00022723"/>
    </source>
</evidence>
<dbReference type="InterPro" id="IPR035914">
    <property type="entry name" value="Sperma_CUB_dom_sf"/>
</dbReference>
<feature type="active site" evidence="9">
    <location>
        <position position="275"/>
    </location>
</feature>
<evidence type="ECO:0000259" key="11">
    <source>
        <dbReference type="PROSITE" id="PS51864"/>
    </source>
</evidence>
<feature type="binding site" evidence="9">
    <location>
        <position position="274"/>
    </location>
    <ligand>
        <name>Zn(2+)</name>
        <dbReference type="ChEBI" id="CHEBI:29105"/>
        <note>catalytic</note>
    </ligand>
</feature>
<dbReference type="EC" id="3.4.24.-" evidence="10"/>
<keyword evidence="1" id="KW-0245">EGF-like domain</keyword>
<keyword evidence="5 9" id="KW-0862">Zinc</keyword>
<feature type="signal peptide" evidence="10">
    <location>
        <begin position="1"/>
        <end position="24"/>
    </location>
</feature>
<evidence type="ECO:0000256" key="7">
    <source>
        <dbReference type="ARBA" id="ARBA00023157"/>
    </source>
</evidence>
<dbReference type="CDD" id="cd04280">
    <property type="entry name" value="ZnMc_astacin_like"/>
    <property type="match status" value="1"/>
</dbReference>
<evidence type="ECO:0000256" key="2">
    <source>
        <dbReference type="ARBA" id="ARBA00022670"/>
    </source>
</evidence>
<comment type="cofactor">
    <cofactor evidence="9 10">
        <name>Zn(2+)</name>
        <dbReference type="ChEBI" id="CHEBI:29105"/>
    </cofactor>
    <text evidence="9 10">Binds 1 zinc ion per subunit.</text>
</comment>
<comment type="caution">
    <text evidence="9">Lacks conserved residue(s) required for the propagation of feature annotation.</text>
</comment>
<dbReference type="AlphaFoldDB" id="A0A8R1TSN9"/>
<dbReference type="InterPro" id="IPR006026">
    <property type="entry name" value="Peptidase_Metallo"/>
</dbReference>
<keyword evidence="10" id="KW-0732">Signal</keyword>
<name>A0A8R1TSN9_ONCVO</name>
<dbReference type="SMART" id="SM00235">
    <property type="entry name" value="ZnMc"/>
    <property type="match status" value="1"/>
</dbReference>
<feature type="disulfide bond" evidence="9">
    <location>
        <begin position="226"/>
        <end position="381"/>
    </location>
</feature>
<evidence type="ECO:0000256" key="9">
    <source>
        <dbReference type="PROSITE-ProRule" id="PRU01211"/>
    </source>
</evidence>
<dbReference type="Gene3D" id="3.40.390.10">
    <property type="entry name" value="Collagenase (Catalytic Domain)"/>
    <property type="match status" value="1"/>
</dbReference>
<keyword evidence="6 9" id="KW-0482">Metalloprotease</keyword>
<dbReference type="GO" id="GO:0004222">
    <property type="term" value="F:metalloendopeptidase activity"/>
    <property type="evidence" value="ECO:0007669"/>
    <property type="project" value="UniProtKB-UniRule"/>
</dbReference>
<dbReference type="PROSITE" id="PS00022">
    <property type="entry name" value="EGF_1"/>
    <property type="match status" value="1"/>
</dbReference>
<protein>
    <recommendedName>
        <fullName evidence="10">Metalloendopeptidase</fullName>
        <ecNumber evidence="10">3.4.24.-</ecNumber>
    </recommendedName>
</protein>
<feature type="binding site" evidence="9">
    <location>
        <position position="278"/>
    </location>
    <ligand>
        <name>Zn(2+)</name>
        <dbReference type="ChEBI" id="CHEBI:29105"/>
        <note>catalytic</note>
    </ligand>
</feature>
<keyword evidence="7 9" id="KW-1015">Disulfide bond</keyword>
<reference evidence="13" key="1">
    <citation type="submission" date="2013-10" db="EMBL/GenBank/DDBJ databases">
        <title>Genome sequencing of Onchocerca volvulus.</title>
        <authorList>
            <person name="Cotton J."/>
            <person name="Tsai J."/>
            <person name="Stanley E."/>
            <person name="Tracey A."/>
            <person name="Holroyd N."/>
            <person name="Lustigman S."/>
            <person name="Berriman M."/>
        </authorList>
    </citation>
    <scope>NUCLEOTIDE SEQUENCE</scope>
</reference>
<dbReference type="GO" id="GO:0018996">
    <property type="term" value="P:molting cycle, collagen and cuticulin-based cuticle"/>
    <property type="evidence" value="ECO:0007669"/>
    <property type="project" value="UniProtKB-ARBA"/>
</dbReference>
<sequence length="612" mass="71659">MANKQQWLFIIIITTVNKMIHVEAQPFIGARNNPYATLSKSKQLFEKKQPPCQLIPRKNVKPYMVHSLPPSHPKTSSPTYQNYYLDKPAVKKFIAEVTANTTRYRNPDETYGKVLLLMRQYFTRKDPKHHLYDGTLIRPSINRRIRNEIRSNVRIAGLLFQNDIALTLSQIKMIKALSEYRGKRIIISDPTYHWKNQSIAYRFGNNDRVWQDYIRKALRYWERETCLRFEENKLDDDYLFFIIGSGCYSSVGRLGGSQIISIGDGCETLGIISHELGHALGFWHEQVRPDRDKYVHINLKNVISGTEGNFEKLNPSQLIDLGVPYDLGSVMHYATNTFTKRFMDFTVDPIDVKYRSTVGNRVKPSFIDFKQINSFYCFNRCQMTNLRCRHGGYPDPNNCNVCKCPEGFGGQECTNLQYSSCGYEKLASNEWQLLEYTGSSNCYWKIYSRNSRIRFELTETHYKCDPVCEEYVEVKHKLDFQTSGFRSCCLPIVGEILSEDKMIIIISRASRPSHFVLRFINAQPIEPKSLTLTYKRTPPMKNNFIRCKCRIIVIKCKFRRLHNCKTTYPIKDRSRLNSSRFARRFLNVKFPVKSSNYNKSYNYYRYPRRSTS</sequence>
<feature type="domain" description="Peptidase M12A" evidence="11">
    <location>
        <begin position="184"/>
        <end position="382"/>
    </location>
</feature>
<dbReference type="InterPro" id="IPR024079">
    <property type="entry name" value="MetalloPept_cat_dom_sf"/>
</dbReference>
<dbReference type="PANTHER" id="PTHR10127">
    <property type="entry name" value="DISCOIDIN, CUB, EGF, LAMININ , AND ZINC METALLOPROTEASE DOMAIN CONTAINING"/>
    <property type="match status" value="1"/>
</dbReference>
<evidence type="ECO:0000256" key="4">
    <source>
        <dbReference type="ARBA" id="ARBA00022801"/>
    </source>
</evidence>
<dbReference type="Proteomes" id="UP000024404">
    <property type="component" value="Unassembled WGS sequence"/>
</dbReference>
<keyword evidence="8" id="KW-0325">Glycoprotein</keyword>
<organism evidence="12 13">
    <name type="scientific">Onchocerca volvulus</name>
    <dbReference type="NCBI Taxonomy" id="6282"/>
    <lineage>
        <taxon>Eukaryota</taxon>
        <taxon>Metazoa</taxon>
        <taxon>Ecdysozoa</taxon>
        <taxon>Nematoda</taxon>
        <taxon>Chromadorea</taxon>
        <taxon>Rhabditida</taxon>
        <taxon>Spirurina</taxon>
        <taxon>Spiruromorpha</taxon>
        <taxon>Filarioidea</taxon>
        <taxon>Onchocercidae</taxon>
        <taxon>Onchocerca</taxon>
    </lineage>
</organism>
<dbReference type="PROSITE" id="PS01186">
    <property type="entry name" value="EGF_2"/>
    <property type="match status" value="1"/>
</dbReference>